<dbReference type="InterPro" id="IPR004518">
    <property type="entry name" value="MazG-like_dom"/>
</dbReference>
<feature type="domain" description="NTP pyrophosphohydrolase MazG-like" evidence="1">
    <location>
        <begin position="26"/>
        <end position="78"/>
    </location>
</feature>
<dbReference type="Gene3D" id="1.10.287.1080">
    <property type="entry name" value="MazG-like"/>
    <property type="match status" value="1"/>
</dbReference>
<name>A0A437UMZ3_ENTAV</name>
<dbReference type="Pfam" id="PF03819">
    <property type="entry name" value="MazG"/>
    <property type="match status" value="1"/>
</dbReference>
<accession>A0A437UMZ3</accession>
<reference evidence="2 3" key="1">
    <citation type="submission" date="2018-12" db="EMBL/GenBank/DDBJ databases">
        <title>A novel vanA-carrying plasmid in a clinical isolate of Enterococcus avium.</title>
        <authorList>
            <person name="Bernasconi O.J."/>
            <person name="Luzzaro F."/>
            <person name="Endimiani A."/>
        </authorList>
    </citation>
    <scope>NUCLEOTIDE SEQUENCE [LARGE SCALE GENOMIC DNA]</scope>
    <source>
        <strain evidence="2 3">LC0559/18</strain>
    </source>
</reference>
<gene>
    <name evidence="2" type="ORF">EK398_09075</name>
</gene>
<evidence type="ECO:0000313" key="3">
    <source>
        <dbReference type="Proteomes" id="UP000288388"/>
    </source>
</evidence>
<dbReference type="EMBL" id="RYZS01000001">
    <property type="protein sequence ID" value="RVU94997.1"/>
    <property type="molecule type" value="Genomic_DNA"/>
</dbReference>
<evidence type="ECO:0000313" key="2">
    <source>
        <dbReference type="EMBL" id="RVU94997.1"/>
    </source>
</evidence>
<dbReference type="SUPFAM" id="SSF101386">
    <property type="entry name" value="all-alpha NTP pyrophosphatases"/>
    <property type="match status" value="1"/>
</dbReference>
<evidence type="ECO:0000259" key="1">
    <source>
        <dbReference type="Pfam" id="PF03819"/>
    </source>
</evidence>
<comment type="caution">
    <text evidence="2">The sequence shown here is derived from an EMBL/GenBank/DDBJ whole genome shotgun (WGS) entry which is preliminary data.</text>
</comment>
<protein>
    <recommendedName>
        <fullName evidence="1">NTP pyrophosphohydrolase MazG-like domain-containing protein</fullName>
    </recommendedName>
</protein>
<sequence length="103" mass="11615">MNELIEKIEQWAKDKELDTADSSKQMLKVMEELGEVAAAIVRSDRASLRDGIGDTVVTLIILAMQNDMNLYECVNCAYDEIKNRTGEMINGSFVKSTDLEKLR</sequence>
<dbReference type="RefSeq" id="WP_016180046.1">
    <property type="nucleotide sequence ID" value="NZ_CAAKOH010000159.1"/>
</dbReference>
<proteinExistence type="predicted"/>
<organism evidence="2 3">
    <name type="scientific">Enterococcus avium</name>
    <name type="common">Streptococcus avium</name>
    <dbReference type="NCBI Taxonomy" id="33945"/>
    <lineage>
        <taxon>Bacteria</taxon>
        <taxon>Bacillati</taxon>
        <taxon>Bacillota</taxon>
        <taxon>Bacilli</taxon>
        <taxon>Lactobacillales</taxon>
        <taxon>Enterococcaceae</taxon>
        <taxon>Enterococcus</taxon>
    </lineage>
</organism>
<dbReference type="CDD" id="cd11540">
    <property type="entry name" value="NTP-PPase_u3"/>
    <property type="match status" value="1"/>
</dbReference>
<dbReference type="Proteomes" id="UP000288388">
    <property type="component" value="Unassembled WGS sequence"/>
</dbReference>
<dbReference type="AlphaFoldDB" id="A0A437UMZ3"/>